<dbReference type="Pfam" id="PF00698">
    <property type="entry name" value="Acyl_transf_1"/>
    <property type="match status" value="1"/>
</dbReference>
<dbReference type="InterPro" id="IPR016035">
    <property type="entry name" value="Acyl_Trfase/lysoPLipase"/>
</dbReference>
<dbReference type="SUPFAM" id="SSF55048">
    <property type="entry name" value="Probable ACP-binding domain of malonyl-CoA ACP transacylase"/>
    <property type="match status" value="1"/>
</dbReference>
<dbReference type="SUPFAM" id="SSF47336">
    <property type="entry name" value="ACP-like"/>
    <property type="match status" value="2"/>
</dbReference>
<feature type="compositionally biased region" description="Polar residues" evidence="5">
    <location>
        <begin position="1861"/>
        <end position="1876"/>
    </location>
</feature>
<dbReference type="Pfam" id="PF00975">
    <property type="entry name" value="Thioesterase"/>
    <property type="match status" value="1"/>
</dbReference>
<dbReference type="InterPro" id="IPR036736">
    <property type="entry name" value="ACP-like_sf"/>
</dbReference>
<evidence type="ECO:0000313" key="10">
    <source>
        <dbReference type="Proteomes" id="UP000653565"/>
    </source>
</evidence>
<dbReference type="Pfam" id="PF00550">
    <property type="entry name" value="PP-binding"/>
    <property type="match status" value="2"/>
</dbReference>
<dbReference type="Proteomes" id="UP000653565">
    <property type="component" value="Unassembled WGS sequence"/>
</dbReference>
<dbReference type="PROSITE" id="PS00012">
    <property type="entry name" value="PHOSPHOPANTETHEINE"/>
    <property type="match status" value="1"/>
</dbReference>
<evidence type="ECO:0008006" key="11">
    <source>
        <dbReference type="Google" id="ProtNLM"/>
    </source>
</evidence>
<dbReference type="GO" id="GO:0031177">
    <property type="term" value="F:phosphopantetheine binding"/>
    <property type="evidence" value="ECO:0007669"/>
    <property type="project" value="InterPro"/>
</dbReference>
<evidence type="ECO:0000256" key="2">
    <source>
        <dbReference type="ARBA" id="ARBA00022553"/>
    </source>
</evidence>
<dbReference type="OrthoDB" id="329835at2759"/>
<evidence type="ECO:0000259" key="8">
    <source>
        <dbReference type="PROSITE" id="PS52019"/>
    </source>
</evidence>
<dbReference type="InterPro" id="IPR020841">
    <property type="entry name" value="PKS_Beta-ketoAc_synthase_dom"/>
</dbReference>
<dbReference type="PROSITE" id="PS52004">
    <property type="entry name" value="KS3_2"/>
    <property type="match status" value="1"/>
</dbReference>
<dbReference type="Gene3D" id="3.30.70.3290">
    <property type="match status" value="1"/>
</dbReference>
<dbReference type="InterPro" id="IPR001031">
    <property type="entry name" value="Thioesterase"/>
</dbReference>
<keyword evidence="1" id="KW-0596">Phosphopantetheine</keyword>
<feature type="region of interest" description="Disordered" evidence="5">
    <location>
        <begin position="1618"/>
        <end position="1655"/>
    </location>
</feature>
<feature type="compositionally biased region" description="Basic and acidic residues" evidence="5">
    <location>
        <begin position="1752"/>
        <end position="1770"/>
    </location>
</feature>
<organism evidence="9 10">
    <name type="scientific">Aspergillus fumigatiaffinis</name>
    <dbReference type="NCBI Taxonomy" id="340414"/>
    <lineage>
        <taxon>Eukaryota</taxon>
        <taxon>Fungi</taxon>
        <taxon>Dikarya</taxon>
        <taxon>Ascomycota</taxon>
        <taxon>Pezizomycotina</taxon>
        <taxon>Eurotiomycetes</taxon>
        <taxon>Eurotiomycetidae</taxon>
        <taxon>Eurotiales</taxon>
        <taxon>Aspergillaceae</taxon>
        <taxon>Aspergillus</taxon>
        <taxon>Aspergillus subgen. Fumigati</taxon>
    </lineage>
</organism>
<feature type="active site" description="Proton acceptor; for dehydratase activity" evidence="4">
    <location>
        <position position="1324"/>
    </location>
</feature>
<feature type="region of interest" description="N-terminal hotdog fold" evidence="4">
    <location>
        <begin position="1292"/>
        <end position="1433"/>
    </location>
</feature>
<dbReference type="InterPro" id="IPR016039">
    <property type="entry name" value="Thiolase-like"/>
</dbReference>
<protein>
    <recommendedName>
        <fullName evidence="11">Polyketide synthase</fullName>
    </recommendedName>
</protein>
<dbReference type="InterPro" id="IPR001227">
    <property type="entry name" value="Ac_transferase_dom_sf"/>
</dbReference>
<dbReference type="SMART" id="SM00827">
    <property type="entry name" value="PKS_AT"/>
    <property type="match status" value="1"/>
</dbReference>
<evidence type="ECO:0000313" key="9">
    <source>
        <dbReference type="EMBL" id="KAF4233226.1"/>
    </source>
</evidence>
<dbReference type="Gene3D" id="1.10.1200.10">
    <property type="entry name" value="ACP-like"/>
    <property type="match status" value="2"/>
</dbReference>
<reference evidence="9" key="1">
    <citation type="journal article" date="2020" name="bioRxiv">
        <title>Genomic and phenotypic heterogeneity of clinical isolates of the human pathogens Aspergillus fumigatus, Aspergillus lentulus and Aspergillus fumigatiaffinis.</title>
        <authorList>
            <person name="dos Santos R.A.C."/>
            <person name="Steenwyk J.L."/>
            <person name="Rivero-Menendez O."/>
            <person name="Mead M.E."/>
            <person name="Silva L.P."/>
            <person name="Bastos R.W."/>
            <person name="Alastruey-Izquierdo A."/>
            <person name="Goldman G.H."/>
            <person name="Rokas A."/>
        </authorList>
    </citation>
    <scope>NUCLEOTIDE SEQUENCE</scope>
    <source>
        <strain evidence="9">CNM-CM6805</strain>
    </source>
</reference>
<feature type="domain" description="Carrier" evidence="6">
    <location>
        <begin position="1775"/>
        <end position="1849"/>
    </location>
</feature>
<feature type="region of interest" description="C-terminal hotdog fold" evidence="4">
    <location>
        <begin position="1457"/>
        <end position="1606"/>
    </location>
</feature>
<evidence type="ECO:0000256" key="1">
    <source>
        <dbReference type="ARBA" id="ARBA00022450"/>
    </source>
</evidence>
<dbReference type="CDD" id="cd00833">
    <property type="entry name" value="PKS"/>
    <property type="match status" value="1"/>
</dbReference>
<dbReference type="EMBL" id="JAAAPX010000081">
    <property type="protein sequence ID" value="KAF4233226.1"/>
    <property type="molecule type" value="Genomic_DNA"/>
</dbReference>
<dbReference type="Gene3D" id="3.40.47.10">
    <property type="match status" value="1"/>
</dbReference>
<dbReference type="PROSITE" id="PS52019">
    <property type="entry name" value="PKS_MFAS_DH"/>
    <property type="match status" value="1"/>
</dbReference>
<dbReference type="Gene3D" id="3.10.129.110">
    <property type="entry name" value="Polyketide synthase dehydratase"/>
    <property type="match status" value="1"/>
</dbReference>
<feature type="domain" description="Carrier" evidence="6">
    <location>
        <begin position="1665"/>
        <end position="1743"/>
    </location>
</feature>
<dbReference type="PANTHER" id="PTHR43775:SF37">
    <property type="entry name" value="SI:DKEY-61P9.11"/>
    <property type="match status" value="1"/>
</dbReference>
<dbReference type="InterPro" id="IPR006162">
    <property type="entry name" value="Ppantetheine_attach_site"/>
</dbReference>
<dbReference type="SUPFAM" id="SSF53474">
    <property type="entry name" value="alpha/beta-Hydrolases"/>
    <property type="match status" value="1"/>
</dbReference>
<gene>
    <name evidence="9" type="ORF">CNMCM6805_009442</name>
</gene>
<dbReference type="GO" id="GO:0004312">
    <property type="term" value="F:fatty acid synthase activity"/>
    <property type="evidence" value="ECO:0007669"/>
    <property type="project" value="TreeGrafter"/>
</dbReference>
<dbReference type="SMART" id="SM00823">
    <property type="entry name" value="PKS_PP"/>
    <property type="match status" value="2"/>
</dbReference>
<keyword evidence="2" id="KW-0597">Phosphoprotein</keyword>
<dbReference type="GO" id="GO:0004315">
    <property type="term" value="F:3-oxoacyl-[acyl-carrier-protein] synthase activity"/>
    <property type="evidence" value="ECO:0007669"/>
    <property type="project" value="InterPro"/>
</dbReference>
<evidence type="ECO:0000259" key="6">
    <source>
        <dbReference type="PROSITE" id="PS50075"/>
    </source>
</evidence>
<dbReference type="InterPro" id="IPR050091">
    <property type="entry name" value="PKS_NRPS_Biosynth_Enz"/>
</dbReference>
<name>A0A8H4GJC4_9EURO</name>
<accession>A0A8H4GJC4</accession>
<evidence type="ECO:0000256" key="4">
    <source>
        <dbReference type="PROSITE-ProRule" id="PRU01363"/>
    </source>
</evidence>
<dbReference type="SUPFAM" id="SSF53901">
    <property type="entry name" value="Thiolase-like"/>
    <property type="match status" value="1"/>
</dbReference>
<dbReference type="InterPro" id="IPR049551">
    <property type="entry name" value="PKS_DH_C"/>
</dbReference>
<dbReference type="InterPro" id="IPR014043">
    <property type="entry name" value="Acyl_transferase_dom"/>
</dbReference>
<proteinExistence type="predicted"/>
<dbReference type="Pfam" id="PF00109">
    <property type="entry name" value="ketoacyl-synt"/>
    <property type="match status" value="1"/>
</dbReference>
<reference evidence="9" key="2">
    <citation type="submission" date="2020-04" db="EMBL/GenBank/DDBJ databases">
        <authorList>
            <person name="Santos R.A.C."/>
            <person name="Steenwyk J.L."/>
            <person name="Rivero-Menendez O."/>
            <person name="Mead M.E."/>
            <person name="Silva L.P."/>
            <person name="Bastos R.W."/>
            <person name="Alastruey-Izquierdo A."/>
            <person name="Goldman G.H."/>
            <person name="Rokas A."/>
        </authorList>
    </citation>
    <scope>NUCLEOTIDE SEQUENCE</scope>
    <source>
        <strain evidence="9">CNM-CM6805</strain>
    </source>
</reference>
<dbReference type="InterPro" id="IPR032088">
    <property type="entry name" value="SAT"/>
</dbReference>
<dbReference type="SUPFAM" id="SSF52151">
    <property type="entry name" value="FabD/lysophospholipase-like"/>
    <property type="match status" value="1"/>
</dbReference>
<evidence type="ECO:0000259" key="7">
    <source>
        <dbReference type="PROSITE" id="PS52004"/>
    </source>
</evidence>
<feature type="domain" description="Ketosynthase family 3 (KS3)" evidence="7">
    <location>
        <begin position="369"/>
        <end position="800"/>
    </location>
</feature>
<evidence type="ECO:0000256" key="5">
    <source>
        <dbReference type="SAM" id="MobiDB-lite"/>
    </source>
</evidence>
<dbReference type="InterPro" id="IPR049900">
    <property type="entry name" value="PKS_mFAS_DH"/>
</dbReference>
<dbReference type="PROSITE" id="PS50075">
    <property type="entry name" value="CARRIER"/>
    <property type="match status" value="2"/>
</dbReference>
<dbReference type="NCBIfam" id="TIGR04532">
    <property type="entry name" value="PT_fungal_PKS"/>
    <property type="match status" value="1"/>
</dbReference>
<dbReference type="Pfam" id="PF22621">
    <property type="entry name" value="CurL-like_PKS_C"/>
    <property type="match status" value="1"/>
</dbReference>
<dbReference type="InterPro" id="IPR042104">
    <property type="entry name" value="PKS_dehydratase_sf"/>
</dbReference>
<feature type="region of interest" description="Disordered" evidence="5">
    <location>
        <begin position="1750"/>
        <end position="1776"/>
    </location>
</feature>
<feature type="region of interest" description="Disordered" evidence="5">
    <location>
        <begin position="1845"/>
        <end position="1877"/>
    </location>
</feature>
<dbReference type="Pfam" id="PF02801">
    <property type="entry name" value="Ketoacyl-synt_C"/>
    <property type="match status" value="1"/>
</dbReference>
<keyword evidence="3" id="KW-0808">Transferase</keyword>
<dbReference type="InterPro" id="IPR030918">
    <property type="entry name" value="PT_fungal_PKS"/>
</dbReference>
<dbReference type="SMART" id="SM00825">
    <property type="entry name" value="PKS_KS"/>
    <property type="match status" value="1"/>
</dbReference>
<dbReference type="Pfam" id="PF14765">
    <property type="entry name" value="PS-DH"/>
    <property type="match status" value="1"/>
</dbReference>
<dbReference type="PROSITE" id="PS00606">
    <property type="entry name" value="KS3_1"/>
    <property type="match status" value="1"/>
</dbReference>
<dbReference type="GO" id="GO:0006633">
    <property type="term" value="P:fatty acid biosynthetic process"/>
    <property type="evidence" value="ECO:0007669"/>
    <property type="project" value="InterPro"/>
</dbReference>
<dbReference type="InterPro" id="IPR029058">
    <property type="entry name" value="AB_hydrolase_fold"/>
</dbReference>
<dbReference type="InterPro" id="IPR018201">
    <property type="entry name" value="Ketoacyl_synth_AS"/>
</dbReference>
<comment type="caution">
    <text evidence="9">The sequence shown here is derived from an EMBL/GenBank/DDBJ whole genome shotgun (WGS) entry which is preliminary data.</text>
</comment>
<sequence>MSITHILAFPDQHADLLGAMYDLNVRSKTRSQLRTFLSAAAAVVHEYVDSLDRPERARVGSFEDLVDLAERFAKQDHPSVVAEIVLFTTVQMGQLLILAEDNSSILSGTTGDVVLPVGFGIGLIAASIAATVTSTDGILALGLQGIGIAVRLAVALERTGRAIQDSNGIWARAVPAFSQRELEQQLESVNSTLAPLHQAYVGQVLPGSVVLFGPPSTLDTVAQGLELASVVTRPDTLSRCPMYGSHLPPLDVDHVVAASAVLESYHVKRPLFSAHSSTGSRPASTLAELLRRVVVEIAHKPMHIEKTVSALAAAIEASTKSGAVLTTVGSTWDASTMKELLVQHGQTVSLGEFPSCPPPFGSSLDSIPPDAIAVVGMSGRFPESDTLDEFWRLLETGTTTHQEVPRSRFTVDDFYDPSRSKHNALLARHGCFIKKPGDFDHRLFNISPREALQMDPVQRMLLMTTYEALEMAGYAPASDAEHKQSPPRIATYFGQTTDDWKTINEQQGIDTHFLPGVNRGFAPGRLSHYFQWAGGFYAIDTGCSSSATAVCLARDALAAGKYDAAIVGGGTLLTAPEWFAGLSQGGFLSPTGACKTYSDRADGYCRGEGVAVVVLKRLSDAIRNKDNVLAVIAGASRNCNAGAGSITYPGEEAQSALYRRVLRQAAVHPHDVNVIEMHGTGTQAGDRVEMHAVRSVFASKEGPRRPQPLIAGAVKAAIGHSEAAAGVVSLIKAILILQRNFIPPQPDQPFTLNPHLVPLLGSEIRLANGQPWPPNGTTPRYVFVNNFDAAGGNVSMIIHDPPSFALPAPPAVDDRQFHVVATSGRTETALEANKSRLQQYLTQHPDTRLSDLAYTTTARRMHHVHREAYVATSTAELLRQLERPAVANNKSAQPTPESSVVFAFTGQGSQYVGMGGTLYRTSSTLRALLDSYQALCRAQGLDCQFLEAILGSSSLDAAPSERDMQVATVALEIALAQYWQSLGLRPTLLIGHSLGEYAALCIAGVLSVADALALAHERATLIFSRCTPGESGMLAVGLPERTIRWRLRDSAATAGCEVCCVNGPSSTVVGGPIAAIEALDDYLKSDESNGKVATTRLRVPHAFHTQYMDPVLDDLETRAARVCFRPPTVAVASTLLGRVVQPGEDGVFNAQYMRRHTREPVVFMDAVRACETAGLIQELSFVVEIGPHPTCVSLMTACLERVTVNAYHSLRRGRDDWESVSECLAAAYRAQLPVDWTEFHKDHLGNLRLLPGLPTYAFDMKSFWHSYKTDKSRNVPDVAGQESSQLSSTSLHSVLQLRKEESRLLGTFLVDLTDPQLAKAIGGHVVDGVAICPASIFIDMAYTAASYLANESRNGAAPQASLTTYELTDLRMQSPLVLRDSDPDVPRVEVESVLDKSKGIVSVRFLARQEASSVDYGSCVVRLGQSPTPHMQTWSRMQPLVKARIQSLHNAVRPREVHAMDRRLFYKIFSEIVDYSAPYHAVEEAIVAADFRDASMALLPTPAGKLGNFACNPVAVDAMIHVAGFLLNADVKKPKNDVHIANHIGSLRVLGDFLSDKPYMAYATIRQQDAKTGTSLCDVYVIDDADQLVALCTDISFKKLDRDFFALLTGSTRALQAKPRPITSVKRSSQAHLSREPDATNSSGTSTPGSSLSLTSSQSSISDAVNLAAELFEVVATRSGISVAELIGSTGMTTTFSDMGVDSQMSIAILADFQKATGVELPAAFFTNFPTPAAVQKELASSQPVADLSELAPEHTIPKEQSKDLHDNGRRKTGPAPSQQLFALVAHELGLEARDLTPTTTFESIGMDSMLSIKITAAFQHETQIELPAAFFTDHRTVAAAQEALDGPSEMQEPSPKEPPLSQSPVIPAVNTNPTEASFDRQQKIDNAVSRAVLIQGQSRSRAAPLFFTTDGSGTVESYIHLKPLPAGRRIYALESPFVDCPETFDLSIQEMATIFLRTIRRIQPRGPYLIGGWSAGSMYAYEVAHRLTMQGETISSLIILDMRAPSLIPTTIVTEDFVDKLGTFEGINRARDMPEDLTMRERTHLLATCRALSRYDAPAFPKDRQPRHIAVVWARLGLDNRDDAPTAAMNRPGVDIGKRLEEMNLQEFERYFNSWFYGKRLEFGTNGWETLLGDHIEADRLESPFPDPSAVQITDVLARAILEMPNFGAMTMTRRGTVLFTRQLCPWFLVTADDLDTGHVTVVEYKHNGQVRESFRRRACNVWPVYLEYCTGGRALSQVKWDEVGGGEEKNPDPDMTLPMIDILEGAKPRREFLFGFDGARDGWTVDIEIYAPGYLKMEAAGNEAEYDHARLIDPRDAYDIRTRISWPA</sequence>
<dbReference type="GO" id="GO:0044550">
    <property type="term" value="P:secondary metabolite biosynthetic process"/>
    <property type="evidence" value="ECO:0007669"/>
    <property type="project" value="TreeGrafter"/>
</dbReference>
<dbReference type="Gene3D" id="3.40.366.10">
    <property type="entry name" value="Malonyl-Coenzyme A Acyl Carrier Protein, domain 2"/>
    <property type="match status" value="1"/>
</dbReference>
<feature type="active site" description="Proton donor; for dehydratase activity" evidence="4">
    <location>
        <position position="1517"/>
    </location>
</feature>
<dbReference type="Gene3D" id="3.40.50.1820">
    <property type="entry name" value="alpha/beta hydrolase"/>
    <property type="match status" value="1"/>
</dbReference>
<feature type="compositionally biased region" description="Low complexity" evidence="5">
    <location>
        <begin position="1642"/>
        <end position="1655"/>
    </location>
</feature>
<dbReference type="InterPro" id="IPR016036">
    <property type="entry name" value="Malonyl_transacylase_ACP-bd"/>
</dbReference>
<evidence type="ECO:0000256" key="3">
    <source>
        <dbReference type="ARBA" id="ARBA00022679"/>
    </source>
</evidence>
<feature type="domain" description="PKS/mFAS DH" evidence="8">
    <location>
        <begin position="1292"/>
        <end position="1606"/>
    </location>
</feature>
<dbReference type="PANTHER" id="PTHR43775">
    <property type="entry name" value="FATTY ACID SYNTHASE"/>
    <property type="match status" value="1"/>
</dbReference>
<dbReference type="Pfam" id="PF16073">
    <property type="entry name" value="SAT"/>
    <property type="match status" value="1"/>
</dbReference>
<dbReference type="InterPro" id="IPR009081">
    <property type="entry name" value="PP-bd_ACP"/>
</dbReference>
<dbReference type="InterPro" id="IPR014030">
    <property type="entry name" value="Ketoacyl_synth_N"/>
</dbReference>
<keyword evidence="10" id="KW-1185">Reference proteome</keyword>
<dbReference type="InterPro" id="IPR014031">
    <property type="entry name" value="Ketoacyl_synth_C"/>
</dbReference>
<dbReference type="InterPro" id="IPR020806">
    <property type="entry name" value="PKS_PP-bd"/>
</dbReference>